<dbReference type="SUPFAM" id="SSF48179">
    <property type="entry name" value="6-phosphogluconate dehydrogenase C-terminal domain-like"/>
    <property type="match status" value="1"/>
</dbReference>
<dbReference type="Pfam" id="PF14833">
    <property type="entry name" value="NAD_binding_11"/>
    <property type="match status" value="1"/>
</dbReference>
<dbReference type="InterPro" id="IPR036291">
    <property type="entry name" value="NAD(P)-bd_dom_sf"/>
</dbReference>
<evidence type="ECO:0000256" key="3">
    <source>
        <dbReference type="PIRSR" id="PIRSR000103-1"/>
    </source>
</evidence>
<proteinExistence type="predicted"/>
<evidence type="ECO:0000256" key="1">
    <source>
        <dbReference type="ARBA" id="ARBA00023002"/>
    </source>
</evidence>
<accession>A0A2P1PUG1</accession>
<reference evidence="6 7" key="1">
    <citation type="submission" date="2018-03" db="EMBL/GenBank/DDBJ databases">
        <title>Ahniella affigens gen. nov., sp. nov., a gammaproteobacterium isolated from sandy soil near a stream.</title>
        <authorList>
            <person name="Ko Y."/>
            <person name="Kim J.-H."/>
        </authorList>
    </citation>
    <scope>NUCLEOTIDE SEQUENCE [LARGE SCALE GENOMIC DNA]</scope>
    <source>
        <strain evidence="6 7">D13</strain>
    </source>
</reference>
<reference evidence="6 7" key="2">
    <citation type="submission" date="2018-03" db="EMBL/GenBank/DDBJ databases">
        <authorList>
            <person name="Keele B.F."/>
        </authorList>
    </citation>
    <scope>NUCLEOTIDE SEQUENCE [LARGE SCALE GENOMIC DNA]</scope>
    <source>
        <strain evidence="6 7">D13</strain>
    </source>
</reference>
<dbReference type="InterPro" id="IPR029154">
    <property type="entry name" value="HIBADH-like_NADP-bd"/>
</dbReference>
<dbReference type="PIRSF" id="PIRSF000103">
    <property type="entry name" value="HIBADH"/>
    <property type="match status" value="1"/>
</dbReference>
<gene>
    <name evidence="6" type="ORF">C7S18_15355</name>
</gene>
<dbReference type="InterPro" id="IPR051265">
    <property type="entry name" value="HIBADH-related_NP60_sf"/>
</dbReference>
<dbReference type="Pfam" id="PF03446">
    <property type="entry name" value="NAD_binding_2"/>
    <property type="match status" value="1"/>
</dbReference>
<dbReference type="PANTHER" id="PTHR43580">
    <property type="entry name" value="OXIDOREDUCTASE GLYR1-RELATED"/>
    <property type="match status" value="1"/>
</dbReference>
<sequence length="309" mass="32916">MAVGSRLRRLVMTVGFIGIGRMGEPIARRLLQSGQPLVVWSRTPHHADTLRADGGIVASSSEALLGTCETVLLMLRDEAAIDAVLARGSKTFARLTRDHCIVQMGTVDPLWSQRFGEDLTAAGARYVEAPVSGSKIPAERGTLLGMLAGAESDLERIEMLLAPVCQTFIRCGAVPQAMQLKLAVNHYLVGMVCVLSEAVQSARRTGIPLARLASALNLGPMASPVMQTKLQQFVQNDFAAQAAIDDVMHVAELVLAQAERAGAPSPLMQQCHEHLVRAHARGFGQLDMAAVLNHPPALASTAVLKPGTP</sequence>
<dbReference type="AlphaFoldDB" id="A0A2P1PUG1"/>
<keyword evidence="1" id="KW-0560">Oxidoreductase</keyword>
<dbReference type="Gene3D" id="3.40.50.720">
    <property type="entry name" value="NAD(P)-binding Rossmann-like Domain"/>
    <property type="match status" value="1"/>
</dbReference>
<feature type="domain" description="6-phosphogluconate dehydrogenase NADP-binding" evidence="4">
    <location>
        <begin position="13"/>
        <end position="169"/>
    </location>
</feature>
<evidence type="ECO:0000313" key="6">
    <source>
        <dbReference type="EMBL" id="AVP98478.1"/>
    </source>
</evidence>
<dbReference type="InterPro" id="IPR008927">
    <property type="entry name" value="6-PGluconate_DH-like_C_sf"/>
</dbReference>
<dbReference type="EMBL" id="CP027860">
    <property type="protein sequence ID" value="AVP98478.1"/>
    <property type="molecule type" value="Genomic_DNA"/>
</dbReference>
<dbReference type="InterPro" id="IPR015815">
    <property type="entry name" value="HIBADH-related"/>
</dbReference>
<dbReference type="PANTHER" id="PTHR43580:SF2">
    <property type="entry name" value="CYTOKINE-LIKE NUCLEAR FACTOR N-PAC"/>
    <property type="match status" value="1"/>
</dbReference>
<dbReference type="Proteomes" id="UP000241074">
    <property type="component" value="Chromosome"/>
</dbReference>
<feature type="domain" description="3-hydroxyisobutyrate dehydrogenase-like NAD-binding" evidence="5">
    <location>
        <begin position="179"/>
        <end position="293"/>
    </location>
</feature>
<dbReference type="SUPFAM" id="SSF51735">
    <property type="entry name" value="NAD(P)-binding Rossmann-fold domains"/>
    <property type="match status" value="1"/>
</dbReference>
<keyword evidence="2" id="KW-0520">NAD</keyword>
<organism evidence="6 7">
    <name type="scientific">Ahniella affigens</name>
    <dbReference type="NCBI Taxonomy" id="2021234"/>
    <lineage>
        <taxon>Bacteria</taxon>
        <taxon>Pseudomonadati</taxon>
        <taxon>Pseudomonadota</taxon>
        <taxon>Gammaproteobacteria</taxon>
        <taxon>Lysobacterales</taxon>
        <taxon>Rhodanobacteraceae</taxon>
        <taxon>Ahniella</taxon>
    </lineage>
</organism>
<dbReference type="InterPro" id="IPR006115">
    <property type="entry name" value="6PGDH_NADP-bd"/>
</dbReference>
<protein>
    <submittedName>
        <fullName evidence="6">2-hydroxy-3-oxopropionate reductase</fullName>
    </submittedName>
</protein>
<dbReference type="GO" id="GO:0016491">
    <property type="term" value="F:oxidoreductase activity"/>
    <property type="evidence" value="ECO:0007669"/>
    <property type="project" value="UniProtKB-KW"/>
</dbReference>
<name>A0A2P1PUG1_9GAMM</name>
<dbReference type="Gene3D" id="1.10.1040.10">
    <property type="entry name" value="N-(1-d-carboxylethyl)-l-norvaline Dehydrogenase, domain 2"/>
    <property type="match status" value="1"/>
</dbReference>
<feature type="active site" evidence="3">
    <location>
        <position position="181"/>
    </location>
</feature>
<keyword evidence="7" id="KW-1185">Reference proteome</keyword>
<dbReference type="GO" id="GO:0050661">
    <property type="term" value="F:NADP binding"/>
    <property type="evidence" value="ECO:0007669"/>
    <property type="project" value="InterPro"/>
</dbReference>
<evidence type="ECO:0000256" key="2">
    <source>
        <dbReference type="ARBA" id="ARBA00023027"/>
    </source>
</evidence>
<evidence type="ECO:0000259" key="4">
    <source>
        <dbReference type="Pfam" id="PF03446"/>
    </source>
</evidence>
<dbReference type="GO" id="GO:0051287">
    <property type="term" value="F:NAD binding"/>
    <property type="evidence" value="ECO:0007669"/>
    <property type="project" value="InterPro"/>
</dbReference>
<evidence type="ECO:0000313" key="7">
    <source>
        <dbReference type="Proteomes" id="UP000241074"/>
    </source>
</evidence>
<dbReference type="OrthoDB" id="9786703at2"/>
<dbReference type="InterPro" id="IPR013328">
    <property type="entry name" value="6PGD_dom2"/>
</dbReference>
<dbReference type="KEGG" id="xba:C7S18_15355"/>
<evidence type="ECO:0000259" key="5">
    <source>
        <dbReference type="Pfam" id="PF14833"/>
    </source>
</evidence>